<feature type="region of interest" description="Disordered" evidence="6">
    <location>
        <begin position="1"/>
        <end position="22"/>
    </location>
</feature>
<feature type="domain" description="SSD" evidence="8">
    <location>
        <begin position="229"/>
        <end position="356"/>
    </location>
</feature>
<feature type="transmembrane region" description="Helical" evidence="7">
    <location>
        <begin position="253"/>
        <end position="276"/>
    </location>
</feature>
<feature type="transmembrane region" description="Helical" evidence="7">
    <location>
        <begin position="335"/>
        <end position="357"/>
    </location>
</feature>
<dbReference type="PANTHER" id="PTHR33406:SF13">
    <property type="entry name" value="MEMBRANE PROTEIN YDFJ"/>
    <property type="match status" value="1"/>
</dbReference>
<gene>
    <name evidence="9" type="ORF">UFOPK2761_02156</name>
</gene>
<feature type="transmembrane region" description="Helical" evidence="7">
    <location>
        <begin position="601"/>
        <end position="623"/>
    </location>
</feature>
<dbReference type="AlphaFoldDB" id="A0A6J6U2R4"/>
<evidence type="ECO:0000256" key="4">
    <source>
        <dbReference type="ARBA" id="ARBA00022989"/>
    </source>
</evidence>
<dbReference type="PANTHER" id="PTHR33406">
    <property type="entry name" value="MEMBRANE PROTEIN MJ1562-RELATED"/>
    <property type="match status" value="1"/>
</dbReference>
<organism evidence="9">
    <name type="scientific">freshwater metagenome</name>
    <dbReference type="NCBI Taxonomy" id="449393"/>
    <lineage>
        <taxon>unclassified sequences</taxon>
        <taxon>metagenomes</taxon>
        <taxon>ecological metagenomes</taxon>
    </lineage>
</organism>
<feature type="transmembrane region" description="Helical" evidence="7">
    <location>
        <begin position="649"/>
        <end position="670"/>
    </location>
</feature>
<dbReference type="Gene3D" id="1.20.1640.10">
    <property type="entry name" value="Multidrug efflux transporter AcrB transmembrane domain"/>
    <property type="match status" value="2"/>
</dbReference>
<feature type="transmembrane region" description="Helical" evidence="7">
    <location>
        <begin position="305"/>
        <end position="323"/>
    </location>
</feature>
<evidence type="ECO:0000256" key="1">
    <source>
        <dbReference type="ARBA" id="ARBA00004651"/>
    </source>
</evidence>
<feature type="transmembrane region" description="Helical" evidence="7">
    <location>
        <begin position="209"/>
        <end position="233"/>
    </location>
</feature>
<evidence type="ECO:0000256" key="2">
    <source>
        <dbReference type="ARBA" id="ARBA00022475"/>
    </source>
</evidence>
<dbReference type="GO" id="GO:0005886">
    <property type="term" value="C:plasma membrane"/>
    <property type="evidence" value="ECO:0007669"/>
    <property type="project" value="UniProtKB-SubCell"/>
</dbReference>
<dbReference type="EMBL" id="CAEZYQ010000017">
    <property type="protein sequence ID" value="CAB4753766.1"/>
    <property type="molecule type" value="Genomic_DNA"/>
</dbReference>
<keyword evidence="5 7" id="KW-0472">Membrane</keyword>
<dbReference type="Pfam" id="PF03176">
    <property type="entry name" value="MMPL"/>
    <property type="match status" value="2"/>
</dbReference>
<comment type="subcellular location">
    <subcellularLocation>
        <location evidence="1">Cell membrane</location>
        <topology evidence="1">Multi-pass membrane protein</topology>
    </subcellularLocation>
</comment>
<keyword evidence="3 7" id="KW-0812">Transmembrane</keyword>
<keyword evidence="2" id="KW-1003">Cell membrane</keyword>
<keyword evidence="4 7" id="KW-1133">Transmembrane helix</keyword>
<evidence type="ECO:0000256" key="5">
    <source>
        <dbReference type="ARBA" id="ARBA00023136"/>
    </source>
</evidence>
<feature type="domain" description="SSD" evidence="8">
    <location>
        <begin position="558"/>
        <end position="701"/>
    </location>
</feature>
<evidence type="ECO:0000259" key="8">
    <source>
        <dbReference type="PROSITE" id="PS50156"/>
    </source>
</evidence>
<name>A0A6J6U2R4_9ZZZZ</name>
<reference evidence="9" key="1">
    <citation type="submission" date="2020-05" db="EMBL/GenBank/DDBJ databases">
        <authorList>
            <person name="Chiriac C."/>
            <person name="Salcher M."/>
            <person name="Ghai R."/>
            <person name="Kavagutti S V."/>
        </authorList>
    </citation>
    <scope>NUCLEOTIDE SEQUENCE</scope>
</reference>
<proteinExistence type="predicted"/>
<dbReference type="InterPro" id="IPR004869">
    <property type="entry name" value="MMPL_dom"/>
</dbReference>
<feature type="transmembrane region" description="Helical" evidence="7">
    <location>
        <begin position="391"/>
        <end position="411"/>
    </location>
</feature>
<sequence>MTSTAQHPPARSGAAPSGVAHGPGPLGRLGTWVLDHRRAVSIVWVLLIVGLGVFAPRVEHNLSGAGWQADGSDSVAARELAVESFGGNASSAIQVVVRSESGPVTEGEGAEVIAAVTEVLEGDDRIAQVVPPQPGATLSQDGDTGVVLAGAGADTNDMVRAATDLKDKLTALSTDTVQVTPTGSSLLWSDFNEANLEAMLKSELMSWPVTLAILVLAFGALVAAGLPLLLTLAGLVASAGSLVLINELVPVSIWAMNFAMMFALALGIDYALFIVVRYRAARAAHPGPDGVKPAIAQTMDTAGKAVLLSGLTVLVSLSAVMLVPSPSFRSMAGGIMISVVFVLGATLTLLPLVLGWLDHRINKGALPWSRSGEHRSPKFAAWGERLWARPWTWGLASLLVLLALAAPVLGLNTAMPSIKVLPEDASARVGYDVVQSELGEGAPGAIGVVVEEAQAEETAAVLSADSGIAGVLPAMPATDDSGLVLVQAVPTVDPSDPELGETVERLRGELPSSALLGGAAVENLDLKTQLDESTPIVIGVVLALGFLLLLVALQAPLISLLGTLVSLLSTAAAFGVARLVFQEGYGADLLGFESQGFLDAWAPVFFFAMIFAIAMDYTVFLLASAKEHHERWGDAKEAMVGSLAHSGRVIFAAGAVMVAVFFTFALSGPIPPKEMGIVLGVAVLLDAFLVRLVLLPVLLRLTGDAAWWSPAWLRRVLPTISFAHD</sequence>
<evidence type="ECO:0000313" key="9">
    <source>
        <dbReference type="EMBL" id="CAB4753766.1"/>
    </source>
</evidence>
<feature type="transmembrane region" description="Helical" evidence="7">
    <location>
        <begin position="39"/>
        <end position="58"/>
    </location>
</feature>
<dbReference type="InterPro" id="IPR000731">
    <property type="entry name" value="SSD"/>
</dbReference>
<feature type="transmembrane region" description="Helical" evidence="7">
    <location>
        <begin position="534"/>
        <end position="553"/>
    </location>
</feature>
<dbReference type="PROSITE" id="PS50156">
    <property type="entry name" value="SSD"/>
    <property type="match status" value="2"/>
</dbReference>
<evidence type="ECO:0000256" key="3">
    <source>
        <dbReference type="ARBA" id="ARBA00022692"/>
    </source>
</evidence>
<evidence type="ECO:0000256" key="6">
    <source>
        <dbReference type="SAM" id="MobiDB-lite"/>
    </source>
</evidence>
<dbReference type="InterPro" id="IPR050545">
    <property type="entry name" value="Mycobact_MmpL"/>
</dbReference>
<dbReference type="SUPFAM" id="SSF82866">
    <property type="entry name" value="Multidrug efflux transporter AcrB transmembrane domain"/>
    <property type="match status" value="2"/>
</dbReference>
<feature type="transmembrane region" description="Helical" evidence="7">
    <location>
        <begin position="676"/>
        <end position="699"/>
    </location>
</feature>
<feature type="transmembrane region" description="Helical" evidence="7">
    <location>
        <begin position="560"/>
        <end position="581"/>
    </location>
</feature>
<protein>
    <submittedName>
        <fullName evidence="9">Unannotated protein</fullName>
    </submittedName>
</protein>
<accession>A0A6J6U2R4</accession>
<evidence type="ECO:0000256" key="7">
    <source>
        <dbReference type="SAM" id="Phobius"/>
    </source>
</evidence>